<gene>
    <name evidence="1" type="ORF">WBS43_23850</name>
</gene>
<sequence length="422" mass="48125">MGNINLFDLYNEGFVKDGGHDINVPIKKASGEKYSGKTYAIPLKYLYYNEQNGRIGVALSDYESINGKLHPGHNEEYNKIVQNMLSNDDDKTKKDMEVLKRDIAMKGQDEPGYVLSDGRVIDGNRRFTAKRLLDQDSTITEQQYFEAVILDDLSVENIDDRKKIKSLELQIQFGKLDKVDYNPIDRAIDAYKTVSVNTIMTATEYYKSAGLTSNEVNNLLLEAELIVKFLEFSNTHPDNYALAKQLELDGPLRDMLPQYKKFKNTANATQLLNSLFAKIIQVRSSNEDYKLEFRQIVKAVVGTKNEEKFIEEMEESTDTIVEALDNKEPIKNNVELFSLLHHNQEAVQAIAEVQNISNKHSEKAKNRKNQNMPAKLANQAIAKIESIDKRIVQELPKAEKNKLNESLEELRKQIEVLLSLEG</sequence>
<evidence type="ECO:0000313" key="1">
    <source>
        <dbReference type="EMBL" id="MEI5931741.1"/>
    </source>
</evidence>
<accession>A0ABU8HY78</accession>
<name>A0ABU8HY78_9BACI</name>
<comment type="caution">
    <text evidence="1">The sequence shown here is derived from an EMBL/GenBank/DDBJ whole genome shotgun (WGS) entry which is preliminary data.</text>
</comment>
<proteinExistence type="predicted"/>
<reference evidence="1 2" key="1">
    <citation type="submission" date="2024-03" db="EMBL/GenBank/DDBJ databases">
        <title>A Rare Waterborne Outbreak of Bacillus cereus in China: Epidemiologic Survey, Genomic Insights and Virulence Characteristics.</title>
        <authorList>
            <person name="Wang S."/>
        </authorList>
    </citation>
    <scope>NUCLEOTIDE SEQUENCE [LARGE SCALE GENOMIC DNA]</scope>
    <source>
        <strain evidence="1 2">BC008</strain>
    </source>
</reference>
<protein>
    <submittedName>
        <fullName evidence="1">RNA polymerase subunit sigma-70</fullName>
    </submittedName>
</protein>
<keyword evidence="2" id="KW-1185">Reference proteome</keyword>
<dbReference type="RefSeq" id="WP_336577182.1">
    <property type="nucleotide sequence ID" value="NZ_JBBAGV010000012.1"/>
</dbReference>
<organism evidence="1 2">
    <name type="scientific">Bacillus luti</name>
    <dbReference type="NCBI Taxonomy" id="2026191"/>
    <lineage>
        <taxon>Bacteria</taxon>
        <taxon>Bacillati</taxon>
        <taxon>Bacillota</taxon>
        <taxon>Bacilli</taxon>
        <taxon>Bacillales</taxon>
        <taxon>Bacillaceae</taxon>
        <taxon>Bacillus</taxon>
        <taxon>Bacillus cereus group</taxon>
    </lineage>
</organism>
<dbReference type="EMBL" id="JBBAGW010000012">
    <property type="protein sequence ID" value="MEI5931741.1"/>
    <property type="molecule type" value="Genomic_DNA"/>
</dbReference>
<evidence type="ECO:0000313" key="2">
    <source>
        <dbReference type="Proteomes" id="UP001365619"/>
    </source>
</evidence>
<dbReference type="Proteomes" id="UP001365619">
    <property type="component" value="Unassembled WGS sequence"/>
</dbReference>